<reference evidence="1 2" key="1">
    <citation type="journal article" date="2016" name="Nat. Commun.">
        <title>Thousands of microbial genomes shed light on interconnected biogeochemical processes in an aquifer system.</title>
        <authorList>
            <person name="Anantharaman K."/>
            <person name="Brown C.T."/>
            <person name="Hug L.A."/>
            <person name="Sharon I."/>
            <person name="Castelle C.J."/>
            <person name="Probst A.J."/>
            <person name="Thomas B.C."/>
            <person name="Singh A."/>
            <person name="Wilkins M.J."/>
            <person name="Karaoz U."/>
            <person name="Brodie E.L."/>
            <person name="Williams K.H."/>
            <person name="Hubbard S.S."/>
            <person name="Banfield J.F."/>
        </authorList>
    </citation>
    <scope>NUCLEOTIDE SEQUENCE [LARGE SCALE GENOMIC DNA]</scope>
</reference>
<evidence type="ECO:0000313" key="1">
    <source>
        <dbReference type="EMBL" id="OGG49437.1"/>
    </source>
</evidence>
<gene>
    <name evidence="1" type="ORF">A2763_03880</name>
</gene>
<dbReference type="Proteomes" id="UP000178370">
    <property type="component" value="Unassembled WGS sequence"/>
</dbReference>
<sequence>MLYDFQRALLNLYTSESLLKDFERDPERVLAPFSLTEKERRAIRGLPVEQLGHFQKDLRGKRLGRTKMILKRTDYVVLMPFWKDSPALVWGAPEDPIVVPISVDIARLVRDIYAHRGVLSMTSLLGAYGRLGRASLGDLFRVAKLMYGRGLAGRSVFI</sequence>
<organism evidence="1 2">
    <name type="scientific">Candidatus Kaiserbacteria bacterium RIFCSPHIGHO2_01_FULL_54_36</name>
    <dbReference type="NCBI Taxonomy" id="1798482"/>
    <lineage>
        <taxon>Bacteria</taxon>
        <taxon>Candidatus Kaiseribacteriota</taxon>
    </lineage>
</organism>
<protein>
    <submittedName>
        <fullName evidence="1">Uncharacterized protein</fullName>
    </submittedName>
</protein>
<accession>A0A1F6CK90</accession>
<dbReference type="EMBL" id="MFKV01000031">
    <property type="protein sequence ID" value="OGG49437.1"/>
    <property type="molecule type" value="Genomic_DNA"/>
</dbReference>
<dbReference type="STRING" id="1798482.A2763_03880"/>
<name>A0A1F6CK90_9BACT</name>
<dbReference type="AlphaFoldDB" id="A0A1F6CK90"/>
<comment type="caution">
    <text evidence="1">The sequence shown here is derived from an EMBL/GenBank/DDBJ whole genome shotgun (WGS) entry which is preliminary data.</text>
</comment>
<evidence type="ECO:0000313" key="2">
    <source>
        <dbReference type="Proteomes" id="UP000178370"/>
    </source>
</evidence>
<proteinExistence type="predicted"/>